<organism evidence="2">
    <name type="scientific">marine metagenome</name>
    <dbReference type="NCBI Taxonomy" id="408172"/>
    <lineage>
        <taxon>unclassified sequences</taxon>
        <taxon>metagenomes</taxon>
        <taxon>ecological metagenomes</taxon>
    </lineage>
</organism>
<dbReference type="EMBL" id="UINC01037526">
    <property type="protein sequence ID" value="SVB33140.1"/>
    <property type="molecule type" value="Genomic_DNA"/>
</dbReference>
<reference evidence="2" key="1">
    <citation type="submission" date="2018-05" db="EMBL/GenBank/DDBJ databases">
        <authorList>
            <person name="Lanie J.A."/>
            <person name="Ng W.-L."/>
            <person name="Kazmierczak K.M."/>
            <person name="Andrzejewski T.M."/>
            <person name="Davidsen T.M."/>
            <person name="Wayne K.J."/>
            <person name="Tettelin H."/>
            <person name="Glass J.I."/>
            <person name="Rusch D."/>
            <person name="Podicherti R."/>
            <person name="Tsui H.-C.T."/>
            <person name="Winkler M.E."/>
        </authorList>
    </citation>
    <scope>NUCLEOTIDE SEQUENCE</scope>
</reference>
<dbReference type="GO" id="GO:0006635">
    <property type="term" value="P:fatty acid beta-oxidation"/>
    <property type="evidence" value="ECO:0007669"/>
    <property type="project" value="TreeGrafter"/>
</dbReference>
<evidence type="ECO:0008006" key="3">
    <source>
        <dbReference type="Google" id="ProtNLM"/>
    </source>
</evidence>
<dbReference type="PANTHER" id="PTHR11941">
    <property type="entry name" value="ENOYL-COA HYDRATASE-RELATED"/>
    <property type="match status" value="1"/>
</dbReference>
<evidence type="ECO:0000313" key="2">
    <source>
        <dbReference type="EMBL" id="SVB33140.1"/>
    </source>
</evidence>
<dbReference type="Gene3D" id="3.90.226.10">
    <property type="entry name" value="2-enoyl-CoA Hydratase, Chain A, domain 1"/>
    <property type="match status" value="1"/>
</dbReference>
<dbReference type="CDD" id="cd06558">
    <property type="entry name" value="crotonase-like"/>
    <property type="match status" value="1"/>
</dbReference>
<dbReference type="GO" id="GO:0003824">
    <property type="term" value="F:catalytic activity"/>
    <property type="evidence" value="ECO:0007669"/>
    <property type="project" value="InterPro"/>
</dbReference>
<dbReference type="PANTHER" id="PTHR11941:SF54">
    <property type="entry name" value="ENOYL-COA HYDRATASE, MITOCHONDRIAL"/>
    <property type="match status" value="1"/>
</dbReference>
<feature type="non-terminal residue" evidence="2">
    <location>
        <position position="137"/>
    </location>
</feature>
<dbReference type="InterPro" id="IPR018376">
    <property type="entry name" value="Enoyl-CoA_hyd/isom_CS"/>
</dbReference>
<evidence type="ECO:0000256" key="1">
    <source>
        <dbReference type="ARBA" id="ARBA00005254"/>
    </source>
</evidence>
<comment type="similarity">
    <text evidence="1">Belongs to the enoyl-CoA hydratase/isomerase family.</text>
</comment>
<name>A0A382D3Y3_9ZZZZ</name>
<sequence length="137" mass="14279">MTGVAEFQTIELSISDEVALVTLNRPEVANAMNTHMGEELLAVLAGSDAPVASARCVVLTGAGDRAFCAGADLKERNGMTDAEWLKQHALFETLALALMDLQAPLIGAINGAAFGGGMEMTLACDFVYAASTARFAL</sequence>
<dbReference type="PROSITE" id="PS00166">
    <property type="entry name" value="ENOYL_COA_HYDRATASE"/>
    <property type="match status" value="1"/>
</dbReference>
<dbReference type="InterPro" id="IPR001753">
    <property type="entry name" value="Enoyl-CoA_hydra/iso"/>
</dbReference>
<protein>
    <recommendedName>
        <fullName evidence="3">Enoyl-CoA hydratase</fullName>
    </recommendedName>
</protein>
<dbReference type="SUPFAM" id="SSF52096">
    <property type="entry name" value="ClpP/crotonase"/>
    <property type="match status" value="1"/>
</dbReference>
<gene>
    <name evidence="2" type="ORF">METZ01_LOCUS185994</name>
</gene>
<accession>A0A382D3Y3</accession>
<dbReference type="Pfam" id="PF00378">
    <property type="entry name" value="ECH_1"/>
    <property type="match status" value="1"/>
</dbReference>
<proteinExistence type="inferred from homology"/>
<dbReference type="InterPro" id="IPR029045">
    <property type="entry name" value="ClpP/crotonase-like_dom_sf"/>
</dbReference>
<dbReference type="AlphaFoldDB" id="A0A382D3Y3"/>